<accession>A0A518BL47</accession>
<dbReference type="AlphaFoldDB" id="A0A518BL47"/>
<reference evidence="1 2" key="1">
    <citation type="submission" date="2019-02" db="EMBL/GenBank/DDBJ databases">
        <title>Deep-cultivation of Planctomycetes and their phenomic and genomic characterization uncovers novel biology.</title>
        <authorList>
            <person name="Wiegand S."/>
            <person name="Jogler M."/>
            <person name="Boedeker C."/>
            <person name="Pinto D."/>
            <person name="Vollmers J."/>
            <person name="Rivas-Marin E."/>
            <person name="Kohn T."/>
            <person name="Peeters S.H."/>
            <person name="Heuer A."/>
            <person name="Rast P."/>
            <person name="Oberbeckmann S."/>
            <person name="Bunk B."/>
            <person name="Jeske O."/>
            <person name="Meyerdierks A."/>
            <person name="Storesund J.E."/>
            <person name="Kallscheuer N."/>
            <person name="Luecker S."/>
            <person name="Lage O.M."/>
            <person name="Pohl T."/>
            <person name="Merkel B.J."/>
            <person name="Hornburger P."/>
            <person name="Mueller R.-W."/>
            <person name="Bruemmer F."/>
            <person name="Labrenz M."/>
            <person name="Spormann A.M."/>
            <person name="Op den Camp H."/>
            <person name="Overmann J."/>
            <person name="Amann R."/>
            <person name="Jetten M.S.M."/>
            <person name="Mascher T."/>
            <person name="Medema M.H."/>
            <person name="Devos D.P."/>
            <person name="Kaster A.-K."/>
            <person name="Ovreas L."/>
            <person name="Rohde M."/>
            <person name="Galperin M.Y."/>
            <person name="Jogler C."/>
        </authorList>
    </citation>
    <scope>NUCLEOTIDE SEQUENCE [LARGE SCALE GENOMIC DNA]</scope>
    <source>
        <strain evidence="1 2">Pla133</strain>
    </source>
</reference>
<organism evidence="1 2">
    <name type="scientific">Engelhardtia mirabilis</name>
    <dbReference type="NCBI Taxonomy" id="2528011"/>
    <lineage>
        <taxon>Bacteria</taxon>
        <taxon>Pseudomonadati</taxon>
        <taxon>Planctomycetota</taxon>
        <taxon>Planctomycetia</taxon>
        <taxon>Planctomycetia incertae sedis</taxon>
        <taxon>Engelhardtia</taxon>
    </lineage>
</organism>
<name>A0A518BL47_9BACT</name>
<evidence type="ECO:0000313" key="1">
    <source>
        <dbReference type="EMBL" id="QDU67687.1"/>
    </source>
</evidence>
<protein>
    <submittedName>
        <fullName evidence="1">Uncharacterized protein</fullName>
    </submittedName>
</protein>
<evidence type="ECO:0000313" key="2">
    <source>
        <dbReference type="Proteomes" id="UP000316921"/>
    </source>
</evidence>
<proteinExistence type="predicted"/>
<dbReference type="KEGG" id="pbap:Pla133_27750"/>
<dbReference type="RefSeq" id="WP_145066051.1">
    <property type="nucleotide sequence ID" value="NZ_CP036287.1"/>
</dbReference>
<keyword evidence="2" id="KW-1185">Reference proteome</keyword>
<dbReference type="EMBL" id="CP036287">
    <property type="protein sequence ID" value="QDU67687.1"/>
    <property type="molecule type" value="Genomic_DNA"/>
</dbReference>
<dbReference type="Proteomes" id="UP000316921">
    <property type="component" value="Chromosome"/>
</dbReference>
<gene>
    <name evidence="1" type="ORF">Pla133_27750</name>
</gene>
<sequence>MTNQPTPADLPRRLRATILQLEGKAGTVSVSSDENGGAIVELAWSGARMFAHFPRNAADAGWGFAADDEGTPVLFDGPLELTHNRA</sequence>